<accession>A0A7X8YD82</accession>
<feature type="compositionally biased region" description="Pro residues" evidence="1">
    <location>
        <begin position="1"/>
        <end position="11"/>
    </location>
</feature>
<keyword evidence="3" id="KW-1185">Reference proteome</keyword>
<protein>
    <submittedName>
        <fullName evidence="2">Uncharacterized protein</fullName>
    </submittedName>
</protein>
<reference evidence="2 3" key="1">
    <citation type="submission" date="2020-04" db="EMBL/GenBank/DDBJ databases">
        <title>Nesterenkonia sp. nov., isolated from marine sediment.</title>
        <authorList>
            <person name="Zhang G."/>
        </authorList>
    </citation>
    <scope>NUCLEOTIDE SEQUENCE [LARGE SCALE GENOMIC DNA]</scope>
    <source>
        <strain evidence="2 3">MY13</strain>
    </source>
</reference>
<sequence length="385" mass="41254">MTQPSPPPPNNHPNYPGWSQSTSEQRPAILNPRQEEHRTQRPAPAEEEPQENKSSAVPLIGWATGLLLSIAAAGIAIWQVNEQVYSPEATAEQYWEAVESGDGAEALGLVSAVPDFLSEPELDNLLLSGEPLARSAELLESAELATDEDSSTVEFTAAGETHNTQLPLENTGTTWGFFDEWAVSPAAVSWFEVAVPGAPEGGIGQIQVNGEPVNLEGETARLAAFVPTAAEISIDSQWLTGSAEHVVTAGDEPSETAEQVVMELEASEAANELLHAEIADYFAECDQQVLMPSGCPVGISTTHRVDSDSIEWNFPAPEDFTLSFDADGWEVNFEQPVAEVSFEAVHFHTGEQLTETEQVPFEMDVQVGASGEDLIVSVTGEETGG</sequence>
<evidence type="ECO:0000313" key="2">
    <source>
        <dbReference type="EMBL" id="NLS09383.1"/>
    </source>
</evidence>
<comment type="caution">
    <text evidence="2">The sequence shown here is derived from an EMBL/GenBank/DDBJ whole genome shotgun (WGS) entry which is preliminary data.</text>
</comment>
<gene>
    <name evidence="2" type="ORF">HGQ17_05040</name>
</gene>
<organism evidence="2 3">
    <name type="scientific">Nesterenkonia sedimenti</name>
    <dbReference type="NCBI Taxonomy" id="1463632"/>
    <lineage>
        <taxon>Bacteria</taxon>
        <taxon>Bacillati</taxon>
        <taxon>Actinomycetota</taxon>
        <taxon>Actinomycetes</taxon>
        <taxon>Micrococcales</taxon>
        <taxon>Micrococcaceae</taxon>
        <taxon>Nesterenkonia</taxon>
    </lineage>
</organism>
<feature type="region of interest" description="Disordered" evidence="1">
    <location>
        <begin position="1"/>
        <end position="55"/>
    </location>
</feature>
<evidence type="ECO:0000256" key="1">
    <source>
        <dbReference type="SAM" id="MobiDB-lite"/>
    </source>
</evidence>
<dbReference type="RefSeq" id="WP_168886882.1">
    <property type="nucleotide sequence ID" value="NZ_JABAHY010000003.1"/>
</dbReference>
<dbReference type="AlphaFoldDB" id="A0A7X8YD82"/>
<name>A0A7X8YD82_9MICC</name>
<dbReference type="EMBL" id="JABAHY010000003">
    <property type="protein sequence ID" value="NLS09383.1"/>
    <property type="molecule type" value="Genomic_DNA"/>
</dbReference>
<dbReference type="Proteomes" id="UP000523139">
    <property type="component" value="Unassembled WGS sequence"/>
</dbReference>
<evidence type="ECO:0000313" key="3">
    <source>
        <dbReference type="Proteomes" id="UP000523139"/>
    </source>
</evidence>
<proteinExistence type="predicted"/>